<dbReference type="InterPro" id="IPR000014">
    <property type="entry name" value="PAS"/>
</dbReference>
<dbReference type="KEGG" id="tcl:Tchl_1508"/>
<keyword evidence="2" id="KW-0812">Transmembrane</keyword>
<dbReference type="CDD" id="cd12915">
    <property type="entry name" value="PDC2_DGC_like"/>
    <property type="match status" value="1"/>
</dbReference>
<sequence length="887" mass="97279">MSFLPASVPDRSHETPRNATLIVALGWLALVLALAIHWSQLQASHRSQLQAAEKQIQLRAAETAHALAVQFDALIGNADYIARHLAERWAGAGRHAFLDDLALARSALPEGTLAHVLIADPRGKVLFSSAGADEAAATPSVAGRAYFQAHGPEHRTRAFISEPLFDRFTRQWTIQLSRPLLRDGHFAGVIAVSITAESLSLALRRIFPGPVDVAALVDDDGRYLAHSQQMDEALGKSLPESSPIRTERNSHSGSFAWRTPLDGVLRHFAWQRAPTYPVTVIHGLDKHEALRPVLAVLRENSTQNAFGTALLILVAVAVSAMFLYGHRQGARLAAMADQLELSLEAGGLGTWSWEPDTGKIQFDERWAAMLGYAEDELPRQASTWESRIHPADLQHTRQALDALLQGASTSAEGEYRLRHRDGHWIWVHGRCRIAARARDGRPVQVAGTLQNVSARVAEARLRTALLDQSAAAIALFTSTREIRSVNSRAREIFGSGGIDPVGRNVRELGLHVEWADLQTMNQHYATLRAGGQVRCEYPLRDASGRARWFDMHGTPSDPEDPDSDIVWTLIDITERREAETALATERLRMITLLERYPGGVLMEDGSGRVVMVNQKFCTLLALGVEAASLEGLDHVQLCTRLDEVHSRWLHLPDSEHSIEKRRTIEVNEGPAKTLAVEWVPIVRDTDTLGRVWLVRDISERKQREAELARLATTDTLTGLPNRRSFMASLDAAIADVRGHPERGGVLLMMDIDHFKRINDSYGHPVGDAVLQHAAEVIRSSLRQTDSAGRLGGEEFGAVLPAINLQDGKALAERLRRTLAGRPASTDAGKIEVSISIGLTPLTGDDPNLLFSRADRALYAAKNSGRNRVSVSQPEKALPAPAGDGVAQ</sequence>
<gene>
    <name evidence="3" type="ORF">Tchl_1508</name>
</gene>
<keyword evidence="2" id="KW-1133">Transmembrane helix</keyword>
<feature type="region of interest" description="Disordered" evidence="1">
    <location>
        <begin position="862"/>
        <end position="887"/>
    </location>
</feature>
<dbReference type="PANTHER" id="PTHR44757:SF2">
    <property type="entry name" value="BIOFILM ARCHITECTURE MAINTENANCE PROTEIN MBAA"/>
    <property type="match status" value="1"/>
</dbReference>
<feature type="transmembrane region" description="Helical" evidence="2">
    <location>
        <begin position="20"/>
        <end position="38"/>
    </location>
</feature>
<evidence type="ECO:0000313" key="3">
    <source>
        <dbReference type="EMBL" id="APR04367.1"/>
    </source>
</evidence>
<protein>
    <submittedName>
        <fullName evidence="3">Diguanylate cyclase/phosphodiesterase</fullName>
    </submittedName>
</protein>
<dbReference type="CDD" id="cd01949">
    <property type="entry name" value="GGDEF"/>
    <property type="match status" value="1"/>
</dbReference>
<dbReference type="InterPro" id="IPR029787">
    <property type="entry name" value="Nucleotide_cyclase"/>
</dbReference>
<dbReference type="RefSeq" id="WP_075147849.1">
    <property type="nucleotide sequence ID" value="NZ_CP018839.1"/>
</dbReference>
<dbReference type="Pfam" id="PF08447">
    <property type="entry name" value="PAS_3"/>
    <property type="match status" value="1"/>
</dbReference>
<dbReference type="InterPro" id="IPR000160">
    <property type="entry name" value="GGDEF_dom"/>
</dbReference>
<dbReference type="Gene3D" id="3.30.450.20">
    <property type="entry name" value="PAS domain"/>
    <property type="match status" value="5"/>
</dbReference>
<evidence type="ECO:0000256" key="1">
    <source>
        <dbReference type="SAM" id="MobiDB-lite"/>
    </source>
</evidence>
<dbReference type="PROSITE" id="PS50887">
    <property type="entry name" value="GGDEF"/>
    <property type="match status" value="1"/>
</dbReference>
<keyword evidence="4" id="KW-1185">Reference proteome</keyword>
<dbReference type="SMART" id="SM00267">
    <property type="entry name" value="GGDEF"/>
    <property type="match status" value="1"/>
</dbReference>
<name>A0A1H5WM00_9RHOO</name>
<dbReference type="InterPro" id="IPR043128">
    <property type="entry name" value="Rev_trsase/Diguanyl_cyclase"/>
</dbReference>
<dbReference type="EMBL" id="CP018839">
    <property type="protein sequence ID" value="APR04367.1"/>
    <property type="molecule type" value="Genomic_DNA"/>
</dbReference>
<feature type="transmembrane region" description="Helical" evidence="2">
    <location>
        <begin position="305"/>
        <end position="325"/>
    </location>
</feature>
<dbReference type="Pfam" id="PF13188">
    <property type="entry name" value="PAS_8"/>
    <property type="match status" value="1"/>
</dbReference>
<dbReference type="STRING" id="96773.Tchl_1508"/>
<reference evidence="3 4" key="1">
    <citation type="submission" date="2016-12" db="EMBL/GenBank/DDBJ databases">
        <title>Complete genome sequence of Thauera chlorobenzoica, a Betaproteobacterium degrading haloaromatics anaerobically to CO2 and halides.</title>
        <authorList>
            <person name="Goris T."/>
            <person name="Mergelsberg M."/>
            <person name="Boll M."/>
        </authorList>
    </citation>
    <scope>NUCLEOTIDE SEQUENCE [LARGE SCALE GENOMIC DNA]</scope>
    <source>
        <strain evidence="3 4">3CB1</strain>
    </source>
</reference>
<dbReference type="Pfam" id="PF08448">
    <property type="entry name" value="PAS_4"/>
    <property type="match status" value="1"/>
</dbReference>
<accession>A0A1H5WM00</accession>
<dbReference type="SUPFAM" id="SSF55073">
    <property type="entry name" value="Nucleotide cyclase"/>
    <property type="match status" value="1"/>
</dbReference>
<dbReference type="InterPro" id="IPR035965">
    <property type="entry name" value="PAS-like_dom_sf"/>
</dbReference>
<dbReference type="NCBIfam" id="TIGR00229">
    <property type="entry name" value="sensory_box"/>
    <property type="match status" value="3"/>
</dbReference>
<dbReference type="InterPro" id="IPR013655">
    <property type="entry name" value="PAS_fold_3"/>
</dbReference>
<dbReference type="Proteomes" id="UP000185739">
    <property type="component" value="Chromosome"/>
</dbReference>
<dbReference type="SMART" id="SM00086">
    <property type="entry name" value="PAC"/>
    <property type="match status" value="2"/>
</dbReference>
<dbReference type="InterPro" id="IPR000700">
    <property type="entry name" value="PAS-assoc_C"/>
</dbReference>
<dbReference type="FunFam" id="3.30.70.270:FF:000001">
    <property type="entry name" value="Diguanylate cyclase domain protein"/>
    <property type="match status" value="1"/>
</dbReference>
<evidence type="ECO:0000313" key="4">
    <source>
        <dbReference type="Proteomes" id="UP000185739"/>
    </source>
</evidence>
<dbReference type="OrthoDB" id="9813903at2"/>
<keyword evidence="2" id="KW-0472">Membrane</keyword>
<dbReference type="CDD" id="cd12914">
    <property type="entry name" value="PDC1_DGC_like"/>
    <property type="match status" value="1"/>
</dbReference>
<dbReference type="SUPFAM" id="SSF55785">
    <property type="entry name" value="PYP-like sensor domain (PAS domain)"/>
    <property type="match status" value="3"/>
</dbReference>
<dbReference type="GO" id="GO:0003824">
    <property type="term" value="F:catalytic activity"/>
    <property type="evidence" value="ECO:0007669"/>
    <property type="project" value="UniProtKB-ARBA"/>
</dbReference>
<evidence type="ECO:0000256" key="2">
    <source>
        <dbReference type="SAM" id="Phobius"/>
    </source>
</evidence>
<dbReference type="PANTHER" id="PTHR44757">
    <property type="entry name" value="DIGUANYLATE CYCLASE DGCP"/>
    <property type="match status" value="1"/>
</dbReference>
<dbReference type="SMART" id="SM00091">
    <property type="entry name" value="PAS"/>
    <property type="match status" value="3"/>
</dbReference>
<dbReference type="InterPro" id="IPR013656">
    <property type="entry name" value="PAS_4"/>
</dbReference>
<dbReference type="Pfam" id="PF00990">
    <property type="entry name" value="GGDEF"/>
    <property type="match status" value="1"/>
</dbReference>
<dbReference type="NCBIfam" id="TIGR00254">
    <property type="entry name" value="GGDEF"/>
    <property type="match status" value="1"/>
</dbReference>
<dbReference type="AlphaFoldDB" id="A0A1H5WM00"/>
<dbReference type="CDD" id="cd00130">
    <property type="entry name" value="PAS"/>
    <property type="match status" value="2"/>
</dbReference>
<dbReference type="InterPro" id="IPR001610">
    <property type="entry name" value="PAC"/>
</dbReference>
<dbReference type="PROSITE" id="PS50112">
    <property type="entry name" value="PAS"/>
    <property type="match status" value="1"/>
</dbReference>
<dbReference type="PROSITE" id="PS50113">
    <property type="entry name" value="PAC"/>
    <property type="match status" value="1"/>
</dbReference>
<dbReference type="Gene3D" id="3.30.70.270">
    <property type="match status" value="1"/>
</dbReference>
<feature type="compositionally biased region" description="Polar residues" evidence="1">
    <location>
        <begin position="863"/>
        <end position="872"/>
    </location>
</feature>
<dbReference type="InterPro" id="IPR052155">
    <property type="entry name" value="Biofilm_reg_signaling"/>
</dbReference>
<proteinExistence type="predicted"/>
<organism evidence="3 4">
    <name type="scientific">Thauera chlorobenzoica</name>
    <dbReference type="NCBI Taxonomy" id="96773"/>
    <lineage>
        <taxon>Bacteria</taxon>
        <taxon>Pseudomonadati</taxon>
        <taxon>Pseudomonadota</taxon>
        <taxon>Betaproteobacteria</taxon>
        <taxon>Rhodocyclales</taxon>
        <taxon>Zoogloeaceae</taxon>
        <taxon>Thauera</taxon>
    </lineage>
</organism>